<dbReference type="EMBL" id="JAPQKT010000005">
    <property type="protein sequence ID" value="KAJ5231667.1"/>
    <property type="molecule type" value="Genomic_DNA"/>
</dbReference>
<evidence type="ECO:0000256" key="1">
    <source>
        <dbReference type="SAM" id="SignalP"/>
    </source>
</evidence>
<name>A0A9W9TME8_PENCI</name>
<gene>
    <name evidence="2" type="ORF">N7469_006255</name>
</gene>
<feature type="signal peptide" evidence="1">
    <location>
        <begin position="1"/>
        <end position="20"/>
    </location>
</feature>
<proteinExistence type="predicted"/>
<evidence type="ECO:0000313" key="2">
    <source>
        <dbReference type="EMBL" id="KAJ5231667.1"/>
    </source>
</evidence>
<sequence length="88" mass="10028">MAKSLVLILYTFDLFQKTASSFFCVWIQYHDCGRGFTQIGHVHGHRSKFGGLLKEALFLNLEFDSKSFLIMVEAAVHQVMRDIDSTSP</sequence>
<accession>A0A9W9TME8</accession>
<evidence type="ECO:0000313" key="3">
    <source>
        <dbReference type="Proteomes" id="UP001147733"/>
    </source>
</evidence>
<dbReference type="GeneID" id="81384340"/>
<keyword evidence="3" id="KW-1185">Reference proteome</keyword>
<feature type="chain" id="PRO_5040911091" description="Secreted protein" evidence="1">
    <location>
        <begin position="21"/>
        <end position="88"/>
    </location>
</feature>
<protein>
    <recommendedName>
        <fullName evidence="4">Secreted protein</fullName>
    </recommendedName>
</protein>
<evidence type="ECO:0008006" key="4">
    <source>
        <dbReference type="Google" id="ProtNLM"/>
    </source>
</evidence>
<organism evidence="2 3">
    <name type="scientific">Penicillium citrinum</name>
    <dbReference type="NCBI Taxonomy" id="5077"/>
    <lineage>
        <taxon>Eukaryota</taxon>
        <taxon>Fungi</taxon>
        <taxon>Dikarya</taxon>
        <taxon>Ascomycota</taxon>
        <taxon>Pezizomycotina</taxon>
        <taxon>Eurotiomycetes</taxon>
        <taxon>Eurotiomycetidae</taxon>
        <taxon>Eurotiales</taxon>
        <taxon>Aspergillaceae</taxon>
        <taxon>Penicillium</taxon>
    </lineage>
</organism>
<reference evidence="2" key="1">
    <citation type="submission" date="2022-11" db="EMBL/GenBank/DDBJ databases">
        <authorList>
            <person name="Petersen C."/>
        </authorList>
    </citation>
    <scope>NUCLEOTIDE SEQUENCE</scope>
    <source>
        <strain evidence="2">IBT 23319</strain>
    </source>
</reference>
<dbReference type="AlphaFoldDB" id="A0A9W9TME8"/>
<dbReference type="RefSeq" id="XP_056500411.1">
    <property type="nucleotide sequence ID" value="XM_056645173.1"/>
</dbReference>
<dbReference type="Proteomes" id="UP001147733">
    <property type="component" value="Unassembled WGS sequence"/>
</dbReference>
<keyword evidence="1" id="KW-0732">Signal</keyword>
<reference evidence="2" key="2">
    <citation type="journal article" date="2023" name="IMA Fungus">
        <title>Comparative genomic study of the Penicillium genus elucidates a diverse pangenome and 15 lateral gene transfer events.</title>
        <authorList>
            <person name="Petersen C."/>
            <person name="Sorensen T."/>
            <person name="Nielsen M.R."/>
            <person name="Sondergaard T.E."/>
            <person name="Sorensen J.L."/>
            <person name="Fitzpatrick D.A."/>
            <person name="Frisvad J.C."/>
            <person name="Nielsen K.L."/>
        </authorList>
    </citation>
    <scope>NUCLEOTIDE SEQUENCE</scope>
    <source>
        <strain evidence="2">IBT 23319</strain>
    </source>
</reference>
<comment type="caution">
    <text evidence="2">The sequence shown here is derived from an EMBL/GenBank/DDBJ whole genome shotgun (WGS) entry which is preliminary data.</text>
</comment>